<comment type="caution">
    <text evidence="1">The sequence shown here is derived from an EMBL/GenBank/DDBJ whole genome shotgun (WGS) entry which is preliminary data.</text>
</comment>
<reference evidence="1 2" key="2">
    <citation type="submission" date="2018-03" db="EMBL/GenBank/DDBJ databases">
        <title>Draft genome of Pseudomonas putida strain KH-18-2.</title>
        <authorList>
            <person name="Yoshizawa S."/>
            <person name="Khan N.H."/>
            <person name="Nishimura M."/>
            <person name="Chiura H.X."/>
            <person name="Ogura Y."/>
            <person name="Hayashi T."/>
            <person name="Kogure K."/>
        </authorList>
    </citation>
    <scope>NUCLEOTIDE SEQUENCE [LARGE SCALE GENOMIC DNA]</scope>
    <source>
        <strain evidence="1 2">KH-18-2</strain>
    </source>
</reference>
<name>A0A2S3WSH5_PSEPU</name>
<gene>
    <name evidence="1" type="ORF">BGP82_24160</name>
</gene>
<dbReference type="EMBL" id="MING01000083">
    <property type="protein sequence ID" value="POG04342.1"/>
    <property type="molecule type" value="Genomic_DNA"/>
</dbReference>
<organism evidence="1 2">
    <name type="scientific">Pseudomonas putida</name>
    <name type="common">Arthrobacter siderocapsulatus</name>
    <dbReference type="NCBI Taxonomy" id="303"/>
    <lineage>
        <taxon>Bacteria</taxon>
        <taxon>Pseudomonadati</taxon>
        <taxon>Pseudomonadota</taxon>
        <taxon>Gammaproteobacteria</taxon>
        <taxon>Pseudomonadales</taxon>
        <taxon>Pseudomonadaceae</taxon>
        <taxon>Pseudomonas</taxon>
    </lineage>
</organism>
<proteinExistence type="predicted"/>
<dbReference type="AntiFam" id="ANF00225">
    <property type="entry name" value="Shadow ORF (opposite tuf)"/>
</dbReference>
<accession>A0A2S3WSH5</accession>
<dbReference type="Proteomes" id="UP000237378">
    <property type="component" value="Unassembled WGS sequence"/>
</dbReference>
<evidence type="ECO:0000313" key="2">
    <source>
        <dbReference type="Proteomes" id="UP000237378"/>
    </source>
</evidence>
<dbReference type="AlphaFoldDB" id="A0A2S3WSH5"/>
<evidence type="ECO:0000313" key="1">
    <source>
        <dbReference type="EMBL" id="POG04342.1"/>
    </source>
</evidence>
<reference evidence="1 2" key="1">
    <citation type="submission" date="2016-08" db="EMBL/GenBank/DDBJ databases">
        <authorList>
            <person name="Seilhamer J.J."/>
        </authorList>
    </citation>
    <scope>NUCLEOTIDE SEQUENCE [LARGE SCALE GENOMIC DNA]</scope>
    <source>
        <strain evidence="1 2">KH-18-2</strain>
    </source>
</reference>
<protein>
    <submittedName>
        <fullName evidence="1">Uncharacterized protein</fullName>
    </submittedName>
</protein>
<sequence length="84" mass="8983">MVLIRVTVVLNVSGVDGDTARFFFRSRVDLVELNDCRTENFGANASQSCGQSGLTVVNVADGADVNVGKGTIKFFFSHDSEPLA</sequence>